<dbReference type="EMBL" id="JBANQN010000001">
    <property type="protein sequence ID" value="KAK6803541.1"/>
    <property type="molecule type" value="Genomic_DNA"/>
</dbReference>
<feature type="compositionally biased region" description="Basic and acidic residues" evidence="1">
    <location>
        <begin position="7"/>
        <end position="17"/>
    </location>
</feature>
<accession>A0AAN8UE61</accession>
<feature type="compositionally biased region" description="Polar residues" evidence="1">
    <location>
        <begin position="21"/>
        <end position="33"/>
    </location>
</feature>
<evidence type="ECO:0000256" key="1">
    <source>
        <dbReference type="SAM" id="MobiDB-lite"/>
    </source>
</evidence>
<gene>
    <name evidence="2" type="ORF">RDI58_001325</name>
</gene>
<protein>
    <submittedName>
        <fullName evidence="2">Uncharacterized protein</fullName>
    </submittedName>
</protein>
<sequence>MGRGRPRKETQRNREEGITQGIASSSSAVTTQGIEKITKPQFQTPAGAPIGIGKEKVTPTKDEQWPELAKRSGSGTGQANMEGNGVVTLTTPSISPQRKIELNGVAAAKPWANLFSTNRLGTFIIKPVILYHKDGYFVVRFANEGERDMVLEKRLTQDKKK</sequence>
<feature type="compositionally biased region" description="Polar residues" evidence="1">
    <location>
        <begin position="77"/>
        <end position="92"/>
    </location>
</feature>
<comment type="caution">
    <text evidence="2">The sequence shown here is derived from an EMBL/GenBank/DDBJ whole genome shotgun (WGS) entry which is preliminary data.</text>
</comment>
<evidence type="ECO:0000313" key="3">
    <source>
        <dbReference type="Proteomes" id="UP001371456"/>
    </source>
</evidence>
<feature type="compositionally biased region" description="Basic and acidic residues" evidence="1">
    <location>
        <begin position="53"/>
        <end position="70"/>
    </location>
</feature>
<keyword evidence="3" id="KW-1185">Reference proteome</keyword>
<feature type="region of interest" description="Disordered" evidence="1">
    <location>
        <begin position="1"/>
        <end position="92"/>
    </location>
</feature>
<evidence type="ECO:0000313" key="2">
    <source>
        <dbReference type="EMBL" id="KAK6803541.1"/>
    </source>
</evidence>
<dbReference type="AlphaFoldDB" id="A0AAN8UE61"/>
<proteinExistence type="predicted"/>
<name>A0AAN8UE61_SOLBU</name>
<reference evidence="2 3" key="1">
    <citation type="submission" date="2024-02" db="EMBL/GenBank/DDBJ databases">
        <title>de novo genome assembly of Solanum bulbocastanum strain 11H21.</title>
        <authorList>
            <person name="Hosaka A.J."/>
        </authorList>
    </citation>
    <scope>NUCLEOTIDE SEQUENCE [LARGE SCALE GENOMIC DNA]</scope>
    <source>
        <tissue evidence="2">Young leaves</tissue>
    </source>
</reference>
<organism evidence="2 3">
    <name type="scientific">Solanum bulbocastanum</name>
    <name type="common">Wild potato</name>
    <dbReference type="NCBI Taxonomy" id="147425"/>
    <lineage>
        <taxon>Eukaryota</taxon>
        <taxon>Viridiplantae</taxon>
        <taxon>Streptophyta</taxon>
        <taxon>Embryophyta</taxon>
        <taxon>Tracheophyta</taxon>
        <taxon>Spermatophyta</taxon>
        <taxon>Magnoliopsida</taxon>
        <taxon>eudicotyledons</taxon>
        <taxon>Gunneridae</taxon>
        <taxon>Pentapetalae</taxon>
        <taxon>asterids</taxon>
        <taxon>lamiids</taxon>
        <taxon>Solanales</taxon>
        <taxon>Solanaceae</taxon>
        <taxon>Solanoideae</taxon>
        <taxon>Solaneae</taxon>
        <taxon>Solanum</taxon>
    </lineage>
</organism>
<dbReference type="Proteomes" id="UP001371456">
    <property type="component" value="Unassembled WGS sequence"/>
</dbReference>